<feature type="transmembrane region" description="Helical" evidence="17">
    <location>
        <begin position="897"/>
        <end position="917"/>
    </location>
</feature>
<dbReference type="InterPro" id="IPR001757">
    <property type="entry name" value="P_typ_ATPase"/>
</dbReference>
<dbReference type="Pfam" id="PF00689">
    <property type="entry name" value="Cation_ATPase_C"/>
    <property type="match status" value="1"/>
</dbReference>
<evidence type="ECO:0000259" key="20">
    <source>
        <dbReference type="Pfam" id="PF00690"/>
    </source>
</evidence>
<dbReference type="Gene3D" id="1.20.1110.10">
    <property type="entry name" value="Calcium-transporting ATPase, transmembrane domain"/>
    <property type="match status" value="1"/>
</dbReference>
<feature type="domain" description="P-type ATPase A" evidence="18">
    <location>
        <begin position="237"/>
        <end position="334"/>
    </location>
</feature>
<dbReference type="CDD" id="cd02081">
    <property type="entry name" value="P-type_ATPase_Ca_PMCA-like"/>
    <property type="match status" value="1"/>
</dbReference>
<dbReference type="SFLD" id="SFLDS00003">
    <property type="entry name" value="Haloacid_Dehalogenase"/>
    <property type="match status" value="1"/>
</dbReference>
<feature type="transmembrane region" description="Helical" evidence="17">
    <location>
        <begin position="960"/>
        <end position="979"/>
    </location>
</feature>
<evidence type="ECO:0000256" key="17">
    <source>
        <dbReference type="RuleBase" id="RU361146"/>
    </source>
</evidence>
<comment type="caution">
    <text evidence="17">Lacks conserved residue(s) required for the propagation of feature annotation.</text>
</comment>
<dbReference type="Proteomes" id="UP001454036">
    <property type="component" value="Unassembled WGS sequence"/>
</dbReference>
<dbReference type="GO" id="GO:0016887">
    <property type="term" value="F:ATP hydrolysis activity"/>
    <property type="evidence" value="ECO:0007669"/>
    <property type="project" value="InterPro"/>
</dbReference>
<dbReference type="EC" id="7.2.2.10" evidence="17"/>
<feature type="transmembrane region" description="Helical" evidence="17">
    <location>
        <begin position="991"/>
        <end position="1011"/>
    </location>
</feature>
<keyword evidence="14 17" id="KW-0406">Ion transport</keyword>
<dbReference type="Pfam" id="PF00690">
    <property type="entry name" value="Cation_ATPase_N"/>
    <property type="match status" value="1"/>
</dbReference>
<keyword evidence="8 17" id="KW-0106">Calcium</keyword>
<proteinExistence type="inferred from homology"/>
<feature type="transmembrane region" description="Helical" evidence="17">
    <location>
        <begin position="396"/>
        <end position="426"/>
    </location>
</feature>
<evidence type="ECO:0000256" key="10">
    <source>
        <dbReference type="ARBA" id="ARBA00022842"/>
    </source>
</evidence>
<dbReference type="NCBIfam" id="TIGR01517">
    <property type="entry name" value="ATPase-IIB_Ca"/>
    <property type="match status" value="1"/>
</dbReference>
<feature type="transmembrane region" description="Helical" evidence="17">
    <location>
        <begin position="203"/>
        <end position="221"/>
    </location>
</feature>
<gene>
    <name evidence="22" type="ORF">LIER_26446</name>
</gene>
<keyword evidence="10" id="KW-0460">Magnesium</keyword>
<dbReference type="InterPro" id="IPR044492">
    <property type="entry name" value="P_typ_ATPase_HD_dom"/>
</dbReference>
<feature type="domain" description="Cation-transporting P-type ATPase N-terminal" evidence="20">
    <location>
        <begin position="118"/>
        <end position="185"/>
    </location>
</feature>
<dbReference type="InterPro" id="IPR023299">
    <property type="entry name" value="ATPase_P-typ_cyto_dom_N"/>
</dbReference>
<evidence type="ECO:0000256" key="5">
    <source>
        <dbReference type="ARBA" id="ARBA00022692"/>
    </source>
</evidence>
<dbReference type="FunFam" id="3.40.50.1000:FF:000011">
    <property type="entry name" value="Calcium-transporting ATPase"/>
    <property type="match status" value="1"/>
</dbReference>
<dbReference type="Pfam" id="PF08282">
    <property type="entry name" value="Hydrolase_3"/>
    <property type="match status" value="1"/>
</dbReference>
<evidence type="ECO:0000313" key="23">
    <source>
        <dbReference type="Proteomes" id="UP001454036"/>
    </source>
</evidence>
<keyword evidence="7 17" id="KW-0547">Nucleotide-binding</keyword>
<evidence type="ECO:0000259" key="18">
    <source>
        <dbReference type="Pfam" id="PF00122"/>
    </source>
</evidence>
<dbReference type="SFLD" id="SFLDG00002">
    <property type="entry name" value="C1.7:_P-type_atpase_like"/>
    <property type="match status" value="1"/>
</dbReference>
<dbReference type="Pfam" id="PF00122">
    <property type="entry name" value="E1-E2_ATPase"/>
    <property type="match status" value="1"/>
</dbReference>
<dbReference type="SUPFAM" id="SSF81665">
    <property type="entry name" value="Calcium ATPase, transmembrane domain M"/>
    <property type="match status" value="1"/>
</dbReference>
<evidence type="ECO:0000256" key="9">
    <source>
        <dbReference type="ARBA" id="ARBA00022840"/>
    </source>
</evidence>
<reference evidence="22 23" key="1">
    <citation type="submission" date="2024-01" db="EMBL/GenBank/DDBJ databases">
        <title>The complete chloroplast genome sequence of Lithospermum erythrorhizon: insights into the phylogenetic relationship among Boraginaceae species and the maternal lineages of purple gromwells.</title>
        <authorList>
            <person name="Okada T."/>
            <person name="Watanabe K."/>
        </authorList>
    </citation>
    <scope>NUCLEOTIDE SEQUENCE [LARGE SCALE GENOMIC DNA]</scope>
</reference>
<dbReference type="SUPFAM" id="SSF81660">
    <property type="entry name" value="Metal cation-transporting ATPase, ATP-binding domain N"/>
    <property type="match status" value="1"/>
</dbReference>
<dbReference type="Gene3D" id="1.20.5.170">
    <property type="match status" value="1"/>
</dbReference>
<dbReference type="PRINTS" id="PR00120">
    <property type="entry name" value="HATPASE"/>
</dbReference>
<evidence type="ECO:0000256" key="11">
    <source>
        <dbReference type="ARBA" id="ARBA00022860"/>
    </source>
</evidence>
<evidence type="ECO:0000256" key="1">
    <source>
        <dbReference type="ARBA" id="ARBA00004141"/>
    </source>
</evidence>
<dbReference type="GO" id="GO:0005524">
    <property type="term" value="F:ATP binding"/>
    <property type="evidence" value="ECO:0007669"/>
    <property type="project" value="UniProtKB-KW"/>
</dbReference>
<dbReference type="Pfam" id="PF13246">
    <property type="entry name" value="Cation_ATPase"/>
    <property type="match status" value="1"/>
</dbReference>
<dbReference type="PROSITE" id="PS00154">
    <property type="entry name" value="ATPASE_E1_E2"/>
    <property type="match status" value="1"/>
</dbReference>
<dbReference type="InterPro" id="IPR024750">
    <property type="entry name" value="Ca_ATPase_N_dom"/>
</dbReference>
<keyword evidence="3 17" id="KW-0813">Transport</keyword>
<dbReference type="FunFam" id="3.40.1110.10:FF:000011">
    <property type="entry name" value="Calcium-transporting ATPase"/>
    <property type="match status" value="1"/>
</dbReference>
<dbReference type="GO" id="GO:0005886">
    <property type="term" value="C:plasma membrane"/>
    <property type="evidence" value="ECO:0007669"/>
    <property type="project" value="TreeGrafter"/>
</dbReference>
<evidence type="ECO:0000259" key="19">
    <source>
        <dbReference type="Pfam" id="PF00689"/>
    </source>
</evidence>
<keyword evidence="11" id="KW-0112">Calmodulin-binding</keyword>
<dbReference type="Gene3D" id="3.40.1110.10">
    <property type="entry name" value="Calcium-transporting ATPase, cytoplasmic domain N"/>
    <property type="match status" value="1"/>
</dbReference>
<protein>
    <recommendedName>
        <fullName evidence="17">Calcium-transporting ATPase</fullName>
        <ecNumber evidence="17">7.2.2.10</ecNumber>
    </recommendedName>
</protein>
<evidence type="ECO:0000256" key="16">
    <source>
        <dbReference type="ARBA" id="ARBA00048694"/>
    </source>
</evidence>
<dbReference type="Gene3D" id="2.70.150.10">
    <property type="entry name" value="Calcium-transporting ATPase, cytoplasmic transduction domain A"/>
    <property type="match status" value="1"/>
</dbReference>
<dbReference type="FunFam" id="1.20.1110.10:FF:000039">
    <property type="entry name" value="Calcium-transporting ATPase"/>
    <property type="match status" value="1"/>
</dbReference>
<evidence type="ECO:0000256" key="2">
    <source>
        <dbReference type="ARBA" id="ARBA00006124"/>
    </source>
</evidence>
<accession>A0AAV3RCC3</accession>
<evidence type="ECO:0000256" key="8">
    <source>
        <dbReference type="ARBA" id="ARBA00022837"/>
    </source>
</evidence>
<dbReference type="InterPro" id="IPR023214">
    <property type="entry name" value="HAD_sf"/>
</dbReference>
<dbReference type="EMBL" id="BAABME010008231">
    <property type="protein sequence ID" value="GAA0172667.1"/>
    <property type="molecule type" value="Genomic_DNA"/>
</dbReference>
<evidence type="ECO:0000256" key="12">
    <source>
        <dbReference type="ARBA" id="ARBA00022967"/>
    </source>
</evidence>
<feature type="domain" description="Cation-transporting P-type ATPase C-terminal" evidence="19">
    <location>
        <begin position="840"/>
        <end position="1012"/>
    </location>
</feature>
<dbReference type="PRINTS" id="PR00119">
    <property type="entry name" value="CATATPASE"/>
</dbReference>
<evidence type="ECO:0000256" key="7">
    <source>
        <dbReference type="ARBA" id="ARBA00022741"/>
    </source>
</evidence>
<dbReference type="GO" id="GO:0046872">
    <property type="term" value="F:metal ion binding"/>
    <property type="evidence" value="ECO:0007669"/>
    <property type="project" value="UniProtKB-KW"/>
</dbReference>
<dbReference type="InterPro" id="IPR004014">
    <property type="entry name" value="ATPase_P-typ_cation-transptr_N"/>
</dbReference>
<feature type="domain" description="Calcium-transporting P-type ATPase N-terminal autoinhibitory" evidence="21">
    <location>
        <begin position="5"/>
        <end position="50"/>
    </location>
</feature>
<dbReference type="AlphaFoldDB" id="A0AAV3RCC3"/>
<dbReference type="PANTHER" id="PTHR24093">
    <property type="entry name" value="CATION TRANSPORTING ATPASE"/>
    <property type="match status" value="1"/>
</dbReference>
<evidence type="ECO:0000256" key="3">
    <source>
        <dbReference type="ARBA" id="ARBA00022448"/>
    </source>
</evidence>
<keyword evidence="15 17" id="KW-0472">Membrane</keyword>
<dbReference type="SUPFAM" id="SSF81653">
    <property type="entry name" value="Calcium ATPase, transduction domain A"/>
    <property type="match status" value="1"/>
</dbReference>
<feature type="transmembrane region" description="Helical" evidence="17">
    <location>
        <begin position="355"/>
        <end position="376"/>
    </location>
</feature>
<evidence type="ECO:0000259" key="21">
    <source>
        <dbReference type="Pfam" id="PF12515"/>
    </source>
</evidence>
<dbReference type="GO" id="GO:0005388">
    <property type="term" value="F:P-type calcium transporter activity"/>
    <property type="evidence" value="ECO:0007669"/>
    <property type="project" value="UniProtKB-EC"/>
</dbReference>
<dbReference type="GO" id="GO:0005516">
    <property type="term" value="F:calmodulin binding"/>
    <property type="evidence" value="ECO:0007669"/>
    <property type="project" value="UniProtKB-KW"/>
</dbReference>
<dbReference type="FunFam" id="1.20.5.170:FF:000026">
    <property type="entry name" value="Calcium-transporting ATPase"/>
    <property type="match status" value="1"/>
</dbReference>
<dbReference type="FunFam" id="2.70.150.10:FF:000006">
    <property type="entry name" value="Calcium-transporting ATPase"/>
    <property type="match status" value="1"/>
</dbReference>
<dbReference type="InterPro" id="IPR018303">
    <property type="entry name" value="ATPase_P-typ_P_site"/>
</dbReference>
<evidence type="ECO:0000256" key="14">
    <source>
        <dbReference type="ARBA" id="ARBA00023065"/>
    </source>
</evidence>
<name>A0AAV3RCC3_LITER</name>
<dbReference type="InterPro" id="IPR006068">
    <property type="entry name" value="ATPase_P-typ_cation-transptr_C"/>
</dbReference>
<keyword evidence="13 17" id="KW-1133">Transmembrane helix</keyword>
<sequence length="1016" mass="111176">METYLKENFGDVKAKHSPEEVLQRWRSLCGVVKNPKRRFRFTANLSKRYEAAAMRRTNQEKLRIAVLVSKAAFQFISGVQPSDYSVPKDVQDAGFQICGDELGSIVEAHDLKKLKFHGGATGIADKLVTSATDGLTTKGGALIRRQEIYGINKFEEKEPRSFWVFVWEALEDMTLMILGVCAFVSLIVGVATEGWPQGAHDGLGIVASILLVVFVTATSDYRQSLQFRDLDKEKKKISIQVTRNGYRQKLSIYELLPGDIVHLSIGDQVPADGLFLSGFSVVIDESSLTGESEPVMVNAENPFLLSGTKVQDGSCKMLITTVGMRTQWGKLMATLSEGGDDETPLQVKLNGVATIIGKIGLFFAIVTFAVLVQKMFSRKWQAGTYLRWSGDDALELLEYFAIAVTIVVVAVPEGLPLAVTLSLAFAMKKMMNDKALVRHLAACETMGSATTICSDKTGTLTTNRMTVVKSCIGMNVRESSTPSDVTSLGSELPESVKKLLLQSIFNNTGGEVVVNKRGKREILGSPTETAILEFGLSLGGEFQAVRDSSKLMKVEPFNSTKKRMGVILELPEGGIRAHSKGASEIVLASCDKVINASGEVEPLDEKPLNHLTTTIEQFANEALRTLCLAYVDLENGFSVEKDIPSSGFTCIGIVGIKDPVRPGVKESVALCHSAGVTVRMVTGDNINTAKAIARECGILTEDGIAIEGPVFREKSMEELMELIPKIQVMARSSPLDKHTLVKHLRTTFNEVVAVTGDGTNDAPALHEADIGLAMGIAGTEVAKESADVIILDDNFSTIVTVAKWGRSVYINIQKFVQFQLTVNVVALVVNFTSACLTGSAPLTAVQLLWVNMIMDTLGALALATEPPNDELMKRTPVGRGGNFITNVMWRNIMGQSLYQFLLIWFLQTMGKTFFFLRGPDSDLVLNTLIFNTFVFCQLFNEVNSREMEKIDVLDGMFDNYVFVCVIGATVFFQIIIIEYLGTFANTTPLTFMQWIFSIGFGFLGMPIAAHLKQIPV</sequence>
<keyword evidence="12" id="KW-1278">Translocase</keyword>
<keyword evidence="5 17" id="KW-0812">Transmembrane</keyword>
<evidence type="ECO:0000256" key="15">
    <source>
        <dbReference type="ARBA" id="ARBA00023136"/>
    </source>
</evidence>
<dbReference type="InterPro" id="IPR008250">
    <property type="entry name" value="ATPase_P-typ_transduc_dom_A_sf"/>
</dbReference>
<comment type="similarity">
    <text evidence="2 17">Belongs to the cation transport ATPase (P-type) (TC 3.A.3) family. Type IIB subfamily.</text>
</comment>
<evidence type="ECO:0000256" key="13">
    <source>
        <dbReference type="ARBA" id="ARBA00022989"/>
    </source>
</evidence>
<dbReference type="Pfam" id="PF12515">
    <property type="entry name" value="CaATP_NAI"/>
    <property type="match status" value="1"/>
</dbReference>
<organism evidence="22 23">
    <name type="scientific">Lithospermum erythrorhizon</name>
    <name type="common">Purple gromwell</name>
    <name type="synonym">Lithospermum officinale var. erythrorhizon</name>
    <dbReference type="NCBI Taxonomy" id="34254"/>
    <lineage>
        <taxon>Eukaryota</taxon>
        <taxon>Viridiplantae</taxon>
        <taxon>Streptophyta</taxon>
        <taxon>Embryophyta</taxon>
        <taxon>Tracheophyta</taxon>
        <taxon>Spermatophyta</taxon>
        <taxon>Magnoliopsida</taxon>
        <taxon>eudicotyledons</taxon>
        <taxon>Gunneridae</taxon>
        <taxon>Pentapetalae</taxon>
        <taxon>asterids</taxon>
        <taxon>lamiids</taxon>
        <taxon>Boraginales</taxon>
        <taxon>Boraginaceae</taxon>
        <taxon>Boraginoideae</taxon>
        <taxon>Lithospermeae</taxon>
        <taxon>Lithospermum</taxon>
    </lineage>
</organism>
<dbReference type="InterPro" id="IPR023298">
    <property type="entry name" value="ATPase_P-typ_TM_dom_sf"/>
</dbReference>
<keyword evidence="9 17" id="KW-0067">ATP-binding</keyword>
<comment type="caution">
    <text evidence="22">The sequence shown here is derived from an EMBL/GenBank/DDBJ whole genome shotgun (WGS) entry which is preliminary data.</text>
</comment>
<comment type="function">
    <text evidence="17">Catalyzes the hydrolysis of ATP coupled with the transport of calcium.</text>
</comment>
<dbReference type="SUPFAM" id="SSF56784">
    <property type="entry name" value="HAD-like"/>
    <property type="match status" value="1"/>
</dbReference>
<dbReference type="PANTHER" id="PTHR24093:SF474">
    <property type="entry name" value="CALCIUM-TRANSPORTING ATPASE 2, PLASMA MEMBRANE-TYPE"/>
    <property type="match status" value="1"/>
</dbReference>
<dbReference type="InterPro" id="IPR059000">
    <property type="entry name" value="ATPase_P-type_domA"/>
</dbReference>
<keyword evidence="23" id="KW-1185">Reference proteome</keyword>
<feature type="transmembrane region" description="Helical" evidence="17">
    <location>
        <begin position="923"/>
        <end position="940"/>
    </location>
</feature>
<comment type="subcellular location">
    <subcellularLocation>
        <location evidence="1 17">Membrane</location>
        <topology evidence="1 17">Multi-pass membrane protein</topology>
    </subcellularLocation>
</comment>
<dbReference type="SFLD" id="SFLDF00027">
    <property type="entry name" value="p-type_atpase"/>
    <property type="match status" value="1"/>
</dbReference>
<evidence type="ECO:0000313" key="22">
    <source>
        <dbReference type="EMBL" id="GAA0172667.1"/>
    </source>
</evidence>
<dbReference type="Gene3D" id="3.40.50.1000">
    <property type="entry name" value="HAD superfamily/HAD-like"/>
    <property type="match status" value="1"/>
</dbReference>
<dbReference type="InterPro" id="IPR006408">
    <property type="entry name" value="P-type_ATPase_IIB"/>
</dbReference>
<dbReference type="NCBIfam" id="TIGR01494">
    <property type="entry name" value="ATPase_P-type"/>
    <property type="match status" value="2"/>
</dbReference>
<dbReference type="InterPro" id="IPR036412">
    <property type="entry name" value="HAD-like_sf"/>
</dbReference>
<keyword evidence="4 17" id="KW-0109">Calcium transport</keyword>
<feature type="transmembrane region" description="Helical" evidence="17">
    <location>
        <begin position="173"/>
        <end position="191"/>
    </location>
</feature>
<comment type="catalytic activity">
    <reaction evidence="16 17">
        <text>Ca(2+)(in) + ATP + H2O = Ca(2+)(out) + ADP + phosphate + H(+)</text>
        <dbReference type="Rhea" id="RHEA:18105"/>
        <dbReference type="ChEBI" id="CHEBI:15377"/>
        <dbReference type="ChEBI" id="CHEBI:15378"/>
        <dbReference type="ChEBI" id="CHEBI:29108"/>
        <dbReference type="ChEBI" id="CHEBI:30616"/>
        <dbReference type="ChEBI" id="CHEBI:43474"/>
        <dbReference type="ChEBI" id="CHEBI:456216"/>
        <dbReference type="EC" id="7.2.2.10"/>
    </reaction>
</comment>
<evidence type="ECO:0000256" key="4">
    <source>
        <dbReference type="ARBA" id="ARBA00022568"/>
    </source>
</evidence>
<evidence type="ECO:0000256" key="6">
    <source>
        <dbReference type="ARBA" id="ARBA00022723"/>
    </source>
</evidence>
<keyword evidence="6" id="KW-0479">Metal-binding</keyword>